<dbReference type="Proteomes" id="UP000230852">
    <property type="component" value="Unassembled WGS sequence"/>
</dbReference>
<evidence type="ECO:0000313" key="1">
    <source>
        <dbReference type="EMBL" id="PIR78649.1"/>
    </source>
</evidence>
<accession>A0A2H0TZK4</accession>
<gene>
    <name evidence="1" type="ORF">COU28_00460</name>
</gene>
<dbReference type="AlphaFoldDB" id="A0A2H0TZK4"/>
<name>A0A2H0TZK4_9BACT</name>
<reference evidence="2" key="1">
    <citation type="submission" date="2017-09" db="EMBL/GenBank/DDBJ databases">
        <title>Depth-based differentiation of microbial function through sediment-hosted aquifers and enrichment of novel symbionts in the deep terrestrial subsurface.</title>
        <authorList>
            <person name="Probst A.J."/>
            <person name="Ladd B."/>
            <person name="Jarett J.K."/>
            <person name="Geller-Mcgrath D.E."/>
            <person name="Sieber C.M.K."/>
            <person name="Emerson J.B."/>
            <person name="Anantharaman K."/>
            <person name="Thomas B.C."/>
            <person name="Malmstrom R."/>
            <person name="Stieglmeier M."/>
            <person name="Klingl A."/>
            <person name="Woyke T."/>
            <person name="Ryan C.M."/>
            <person name="Banfield J.F."/>
        </authorList>
    </citation>
    <scope>NUCLEOTIDE SEQUENCE [LARGE SCALE GENOMIC DNA]</scope>
</reference>
<protein>
    <submittedName>
        <fullName evidence="1">Uncharacterized protein</fullName>
    </submittedName>
</protein>
<evidence type="ECO:0000313" key="2">
    <source>
        <dbReference type="Proteomes" id="UP000230852"/>
    </source>
</evidence>
<sequence>MGFSNGEGGINHTEQMPPKEVANQHKNEQMKQFFDGAIVNNFLVKNKEKQFKNLDDLNVDLQIFLDSYYKGHNNSGVAGIWAILPRSERSKEKYQSEFSFKEWFTIKDLNFKEYDSKLDFNGKMNVSIQLGYKESEPERTYVVGVEFVPTVRTKD</sequence>
<proteinExistence type="predicted"/>
<dbReference type="EMBL" id="PFBU01000007">
    <property type="protein sequence ID" value="PIR78649.1"/>
    <property type="molecule type" value="Genomic_DNA"/>
</dbReference>
<comment type="caution">
    <text evidence="1">The sequence shown here is derived from an EMBL/GenBank/DDBJ whole genome shotgun (WGS) entry which is preliminary data.</text>
</comment>
<organism evidence="1 2">
    <name type="scientific">Candidatus Magasanikbacteria bacterium CG10_big_fil_rev_8_21_14_0_10_36_16</name>
    <dbReference type="NCBI Taxonomy" id="1974645"/>
    <lineage>
        <taxon>Bacteria</taxon>
        <taxon>Candidatus Magasanikiibacteriota</taxon>
    </lineage>
</organism>